<protein>
    <submittedName>
        <fullName evidence="2">Uncharacterized protein</fullName>
    </submittedName>
</protein>
<dbReference type="AlphaFoldDB" id="A0A1K2IMF0"/>
<keyword evidence="3" id="KW-1185">Reference proteome</keyword>
<evidence type="ECO:0000256" key="1">
    <source>
        <dbReference type="SAM" id="Phobius"/>
    </source>
</evidence>
<name>A0A1K2IMF0_9FLAO</name>
<dbReference type="EMBL" id="FPKW01000005">
    <property type="protein sequence ID" value="SFZ93617.1"/>
    <property type="molecule type" value="Genomic_DNA"/>
</dbReference>
<reference evidence="3" key="1">
    <citation type="submission" date="2016-10" db="EMBL/GenBank/DDBJ databases">
        <authorList>
            <person name="Varghese N."/>
            <person name="Submissions S."/>
        </authorList>
    </citation>
    <scope>NUCLEOTIDE SEQUENCE [LARGE SCALE GENOMIC DNA]</scope>
    <source>
        <strain evidence="3">SUR2</strain>
    </source>
</reference>
<accession>A0A1K2IMF0</accession>
<evidence type="ECO:0000313" key="2">
    <source>
        <dbReference type="EMBL" id="SFZ93617.1"/>
    </source>
</evidence>
<feature type="transmembrane region" description="Helical" evidence="1">
    <location>
        <begin position="7"/>
        <end position="24"/>
    </location>
</feature>
<evidence type="ECO:0000313" key="3">
    <source>
        <dbReference type="Proteomes" id="UP000182034"/>
    </source>
</evidence>
<dbReference type="STRING" id="1612149.SAMN05216324_105157"/>
<organism evidence="2 3">
    <name type="scientific">Chryseobacterium limigenitum</name>
    <dbReference type="NCBI Taxonomy" id="1612149"/>
    <lineage>
        <taxon>Bacteria</taxon>
        <taxon>Pseudomonadati</taxon>
        <taxon>Bacteroidota</taxon>
        <taxon>Flavobacteriia</taxon>
        <taxon>Flavobacteriales</taxon>
        <taxon>Weeksellaceae</taxon>
        <taxon>Chryseobacterium group</taxon>
        <taxon>Chryseobacterium</taxon>
    </lineage>
</organism>
<keyword evidence="1" id="KW-0472">Membrane</keyword>
<feature type="transmembrane region" description="Helical" evidence="1">
    <location>
        <begin position="59"/>
        <end position="81"/>
    </location>
</feature>
<dbReference type="Proteomes" id="UP000182034">
    <property type="component" value="Unassembled WGS sequence"/>
</dbReference>
<proteinExistence type="predicted"/>
<sequence>MIRNLRIIILFLPVILGGFIYIIFRPESLIMFRWFKYLSISNEINIIQNLRNIYSFPPWLVYSLPDGLWIFSYTTLSLEIWRYSISRNFIRIFPTF</sequence>
<gene>
    <name evidence="2" type="ORF">SAMN05216324_105157</name>
</gene>
<keyword evidence="1" id="KW-1133">Transmembrane helix</keyword>
<keyword evidence="1" id="KW-0812">Transmembrane</keyword>